<evidence type="ECO:0000313" key="4">
    <source>
        <dbReference type="Proteomes" id="UP000199081"/>
    </source>
</evidence>
<dbReference type="InterPro" id="IPR036397">
    <property type="entry name" value="RNaseH_sf"/>
</dbReference>
<dbReference type="AlphaFoldDB" id="A0A1H7MUU9"/>
<dbReference type="NCBIfam" id="NF033516">
    <property type="entry name" value="transpos_IS3"/>
    <property type="match status" value="1"/>
</dbReference>
<reference evidence="4" key="1">
    <citation type="submission" date="2016-10" db="EMBL/GenBank/DDBJ databases">
        <authorList>
            <person name="Varghese N."/>
            <person name="Submissions S."/>
        </authorList>
    </citation>
    <scope>NUCLEOTIDE SEQUENCE [LARGE SCALE GENOMIC DNA]</scope>
    <source>
        <strain evidence="4">DSM 19183</strain>
    </source>
</reference>
<evidence type="ECO:0000313" key="3">
    <source>
        <dbReference type="EMBL" id="SEL14455.1"/>
    </source>
</evidence>
<dbReference type="STRING" id="426702.SAMN04488099_11290"/>
<gene>
    <name evidence="3" type="ORF">SAMN04488099_11290</name>
</gene>
<dbReference type="GO" id="GO:0003676">
    <property type="term" value="F:nucleic acid binding"/>
    <property type="evidence" value="ECO:0007669"/>
    <property type="project" value="InterPro"/>
</dbReference>
<dbReference type="EMBL" id="FNZU01000012">
    <property type="protein sequence ID" value="SEL14455.1"/>
    <property type="molecule type" value="Genomic_DNA"/>
</dbReference>
<dbReference type="InterPro" id="IPR012337">
    <property type="entry name" value="RNaseH-like_sf"/>
</dbReference>
<dbReference type="InterPro" id="IPR050900">
    <property type="entry name" value="Transposase_IS3/IS150/IS904"/>
</dbReference>
<name>A0A1H7MUU9_9LACT</name>
<evidence type="ECO:0000256" key="1">
    <source>
        <dbReference type="ARBA" id="ARBA00002286"/>
    </source>
</evidence>
<dbReference type="PANTHER" id="PTHR46889:SF5">
    <property type="entry name" value="INTEGRASE PROTEIN"/>
    <property type="match status" value="1"/>
</dbReference>
<protein>
    <submittedName>
        <fullName evidence="3">Transposase InsO and inactivated derivatives</fullName>
    </submittedName>
</protein>
<dbReference type="PROSITE" id="PS50994">
    <property type="entry name" value="INTEGRASE"/>
    <property type="match status" value="1"/>
</dbReference>
<dbReference type="RefSeq" id="WP_091482215.1">
    <property type="nucleotide sequence ID" value="NZ_BJYC01000014.1"/>
</dbReference>
<dbReference type="InterPro" id="IPR001584">
    <property type="entry name" value="Integrase_cat-core"/>
</dbReference>
<dbReference type="Gene3D" id="3.30.420.10">
    <property type="entry name" value="Ribonuclease H-like superfamily/Ribonuclease H"/>
    <property type="match status" value="1"/>
</dbReference>
<dbReference type="PANTHER" id="PTHR46889">
    <property type="entry name" value="TRANSPOSASE INSF FOR INSERTION SEQUENCE IS3B-RELATED"/>
    <property type="match status" value="1"/>
</dbReference>
<accession>A0A1H7MUU9</accession>
<organism evidence="3 4">
    <name type="scientific">Alkalibacterium pelagium</name>
    <dbReference type="NCBI Taxonomy" id="426702"/>
    <lineage>
        <taxon>Bacteria</taxon>
        <taxon>Bacillati</taxon>
        <taxon>Bacillota</taxon>
        <taxon>Bacilli</taxon>
        <taxon>Lactobacillales</taxon>
        <taxon>Carnobacteriaceae</taxon>
        <taxon>Alkalibacterium</taxon>
    </lineage>
</organism>
<dbReference type="Pfam" id="PF00665">
    <property type="entry name" value="rve"/>
    <property type="match status" value="1"/>
</dbReference>
<dbReference type="Pfam" id="PF13276">
    <property type="entry name" value="HTH_21"/>
    <property type="match status" value="1"/>
</dbReference>
<sequence length="306" mass="36341">MLNISWLCEIALVSRSGYYNWLKSEESRKKKEEQDQHDFNLILEAYTHRGYDKGSRGIHMRLLHMEILMNRKKIQRLMRKFGLFCPIRKPNPYKRMAKVRQEHALKPNLVNREFRAYGPRTILLTDITYLFYGRGRKAYLSAVIDAFTNQVLAYQLSESLSIDFVLEMIEDLLINHDISKQQKTLIHSDQGIHYTSIKFQKLLADKELRQSMSRRGNCWDNAPQESFFGHMKDEIAYLGDVEAFSDLHPIIDDYMDYHNTERYQWKLAKLSPNQYYDYFKTGVYPLSHLVKTPDFPEIQVPIEYPH</sequence>
<keyword evidence="4" id="KW-1185">Reference proteome</keyword>
<dbReference type="GO" id="GO:0015074">
    <property type="term" value="P:DNA integration"/>
    <property type="evidence" value="ECO:0007669"/>
    <property type="project" value="InterPro"/>
</dbReference>
<proteinExistence type="predicted"/>
<feature type="domain" description="Integrase catalytic" evidence="2">
    <location>
        <begin position="115"/>
        <end position="280"/>
    </location>
</feature>
<dbReference type="InterPro" id="IPR025948">
    <property type="entry name" value="HTH-like_dom"/>
</dbReference>
<dbReference type="InterPro" id="IPR048020">
    <property type="entry name" value="Transpos_IS3"/>
</dbReference>
<dbReference type="SUPFAM" id="SSF53098">
    <property type="entry name" value="Ribonuclease H-like"/>
    <property type="match status" value="1"/>
</dbReference>
<dbReference type="Proteomes" id="UP000199081">
    <property type="component" value="Unassembled WGS sequence"/>
</dbReference>
<dbReference type="Pfam" id="PF13333">
    <property type="entry name" value="rve_2"/>
    <property type="match status" value="1"/>
</dbReference>
<comment type="function">
    <text evidence="1">Involved in the transposition of the insertion sequence.</text>
</comment>
<evidence type="ECO:0000259" key="2">
    <source>
        <dbReference type="PROSITE" id="PS50994"/>
    </source>
</evidence>